<organism evidence="4 5">
    <name type="scientific">Succinivibrio dextrinosolvens DSM 3072</name>
    <dbReference type="NCBI Taxonomy" id="1123324"/>
    <lineage>
        <taxon>Bacteria</taxon>
        <taxon>Pseudomonadati</taxon>
        <taxon>Pseudomonadota</taxon>
        <taxon>Gammaproteobacteria</taxon>
        <taxon>Aeromonadales</taxon>
        <taxon>Succinivibrionaceae</taxon>
        <taxon>Succinivibrio</taxon>
    </lineage>
</organism>
<evidence type="ECO:0000256" key="1">
    <source>
        <dbReference type="ARBA" id="ARBA00006484"/>
    </source>
</evidence>
<comment type="similarity">
    <text evidence="1 3">Belongs to the short-chain dehydrogenases/reductases (SDR) family.</text>
</comment>
<keyword evidence="5" id="KW-1185">Reference proteome</keyword>
<dbReference type="Gene3D" id="3.40.50.720">
    <property type="entry name" value="NAD(P)-binding Rossmann-like Domain"/>
    <property type="match status" value="1"/>
</dbReference>
<proteinExistence type="inferred from homology"/>
<gene>
    <name evidence="4" type="ORF">SAMN02745213_00304</name>
</gene>
<dbReference type="PRINTS" id="PR00081">
    <property type="entry name" value="GDHRDH"/>
</dbReference>
<dbReference type="Proteomes" id="UP000242432">
    <property type="component" value="Unassembled WGS sequence"/>
</dbReference>
<accession>A0A1T4UYZ8</accession>
<dbReference type="InterPro" id="IPR020904">
    <property type="entry name" value="Sc_DH/Rdtase_CS"/>
</dbReference>
<dbReference type="GO" id="GO:0016616">
    <property type="term" value="F:oxidoreductase activity, acting on the CH-OH group of donors, NAD or NADP as acceptor"/>
    <property type="evidence" value="ECO:0007669"/>
    <property type="project" value="UniProtKB-ARBA"/>
</dbReference>
<dbReference type="EMBL" id="FUXX01000003">
    <property type="protein sequence ID" value="SKA57963.1"/>
    <property type="molecule type" value="Genomic_DNA"/>
</dbReference>
<keyword evidence="2" id="KW-0560">Oxidoreductase</keyword>
<evidence type="ECO:0000256" key="3">
    <source>
        <dbReference type="RuleBase" id="RU000363"/>
    </source>
</evidence>
<dbReference type="PANTHER" id="PTHR42901:SF1">
    <property type="entry name" value="ALCOHOL DEHYDROGENASE"/>
    <property type="match status" value="1"/>
</dbReference>
<dbReference type="SUPFAM" id="SSF51735">
    <property type="entry name" value="NAD(P)-binding Rossmann-fold domains"/>
    <property type="match status" value="1"/>
</dbReference>
<dbReference type="AlphaFoldDB" id="A0A1T4UYZ8"/>
<dbReference type="InterPro" id="IPR036291">
    <property type="entry name" value="NAD(P)-bd_dom_sf"/>
</dbReference>
<dbReference type="FunFam" id="3.40.50.720:FF:000047">
    <property type="entry name" value="NADP-dependent L-serine/L-allo-threonine dehydrogenase"/>
    <property type="match status" value="1"/>
</dbReference>
<dbReference type="PROSITE" id="PS00061">
    <property type="entry name" value="ADH_SHORT"/>
    <property type="match status" value="1"/>
</dbReference>
<protein>
    <submittedName>
        <fullName evidence="4">3-hydroxy acid dehydrogenase / malonic semialdehyde reductase</fullName>
    </submittedName>
</protein>
<dbReference type="Pfam" id="PF00106">
    <property type="entry name" value="adh_short"/>
    <property type="match status" value="1"/>
</dbReference>
<dbReference type="InterPro" id="IPR002347">
    <property type="entry name" value="SDR_fam"/>
</dbReference>
<evidence type="ECO:0000313" key="4">
    <source>
        <dbReference type="EMBL" id="SKA57963.1"/>
    </source>
</evidence>
<dbReference type="PANTHER" id="PTHR42901">
    <property type="entry name" value="ALCOHOL DEHYDROGENASE"/>
    <property type="match status" value="1"/>
</dbReference>
<evidence type="ECO:0000313" key="5">
    <source>
        <dbReference type="Proteomes" id="UP000242432"/>
    </source>
</evidence>
<reference evidence="5" key="1">
    <citation type="submission" date="2017-02" db="EMBL/GenBank/DDBJ databases">
        <authorList>
            <person name="Varghese N."/>
            <person name="Submissions S."/>
        </authorList>
    </citation>
    <scope>NUCLEOTIDE SEQUENCE [LARGE SCALE GENOMIC DNA]</scope>
    <source>
        <strain evidence="5">DSM 3072</strain>
    </source>
</reference>
<dbReference type="STRING" id="83771.SAMN02910357_02209"/>
<evidence type="ECO:0000256" key="2">
    <source>
        <dbReference type="ARBA" id="ARBA00023002"/>
    </source>
</evidence>
<dbReference type="RefSeq" id="WP_078927923.1">
    <property type="nucleotide sequence ID" value="NZ_FUXX01000003.1"/>
</dbReference>
<name>A0A1T4UYZ8_9GAMM</name>
<sequence length="265" mass="28852">MNQYKTVFVTGASAGFGAAIAKLLAQNGYKVIAGARRRSKLEELTASNSNIYPIELDVTDEKSVSTLLNDLPDDLKNIDVLINNAGLALGTDPAYNCKLNEWKTMVDTNINGILNMTNAILPSMVKRNHGYIINLGSTAGCWPYRGGNVYGATKAFVEQFTRNLRTDLSGTAVKATVIKPGLCGNTEFSNVRFHGDDKKAAAVYQDTVSISPEDIANTVLWLLSTPPHMNVNDMEIMPVCQTYGGLSVVRNLDLNQKKLETNSML</sequence>
<dbReference type="PRINTS" id="PR00080">
    <property type="entry name" value="SDRFAMILY"/>
</dbReference>